<evidence type="ECO:0000313" key="3">
    <source>
        <dbReference type="Proteomes" id="UP001151760"/>
    </source>
</evidence>
<comment type="caution">
    <text evidence="2">The sequence shown here is derived from an EMBL/GenBank/DDBJ whole genome shotgun (WGS) entry which is preliminary data.</text>
</comment>
<organism evidence="2 3">
    <name type="scientific">Tanacetum coccineum</name>
    <dbReference type="NCBI Taxonomy" id="301880"/>
    <lineage>
        <taxon>Eukaryota</taxon>
        <taxon>Viridiplantae</taxon>
        <taxon>Streptophyta</taxon>
        <taxon>Embryophyta</taxon>
        <taxon>Tracheophyta</taxon>
        <taxon>Spermatophyta</taxon>
        <taxon>Magnoliopsida</taxon>
        <taxon>eudicotyledons</taxon>
        <taxon>Gunneridae</taxon>
        <taxon>Pentapetalae</taxon>
        <taxon>asterids</taxon>
        <taxon>campanulids</taxon>
        <taxon>Asterales</taxon>
        <taxon>Asteraceae</taxon>
        <taxon>Asteroideae</taxon>
        <taxon>Anthemideae</taxon>
        <taxon>Anthemidinae</taxon>
        <taxon>Tanacetum</taxon>
    </lineage>
</organism>
<keyword evidence="3" id="KW-1185">Reference proteome</keyword>
<evidence type="ECO:0000256" key="1">
    <source>
        <dbReference type="SAM" id="MobiDB-lite"/>
    </source>
</evidence>
<feature type="compositionally biased region" description="Low complexity" evidence="1">
    <location>
        <begin position="84"/>
        <end position="98"/>
    </location>
</feature>
<evidence type="ECO:0000313" key="2">
    <source>
        <dbReference type="EMBL" id="GJS72979.1"/>
    </source>
</evidence>
<reference evidence="2" key="1">
    <citation type="journal article" date="2022" name="Int. J. Mol. Sci.">
        <title>Draft Genome of Tanacetum Coccineum: Genomic Comparison of Closely Related Tanacetum-Family Plants.</title>
        <authorList>
            <person name="Yamashiro T."/>
            <person name="Shiraishi A."/>
            <person name="Nakayama K."/>
            <person name="Satake H."/>
        </authorList>
    </citation>
    <scope>NUCLEOTIDE SEQUENCE</scope>
</reference>
<proteinExistence type="predicted"/>
<protein>
    <submittedName>
        <fullName evidence="2">Uncharacterized protein</fullName>
    </submittedName>
</protein>
<sequence length="129" mass="14326">MKTPMSSDTKLTKDEECESVDSTMYRGMIGSLLYLTARRPDIMFSVCLCARFQEDLKTSHLEAPLTTQQERKTRKDYGTGRGRSSTFSSSAFSQPSSSYLNDDGNDEGTSRTSTPSSTHFVNSLTNEVP</sequence>
<name>A0ABQ4Y5R7_9ASTR</name>
<reference evidence="2" key="2">
    <citation type="submission" date="2022-01" db="EMBL/GenBank/DDBJ databases">
        <authorList>
            <person name="Yamashiro T."/>
            <person name="Shiraishi A."/>
            <person name="Satake H."/>
            <person name="Nakayama K."/>
        </authorList>
    </citation>
    <scope>NUCLEOTIDE SEQUENCE</scope>
</reference>
<dbReference type="PANTHER" id="PTHR11439">
    <property type="entry name" value="GAG-POL-RELATED RETROTRANSPOSON"/>
    <property type="match status" value="1"/>
</dbReference>
<accession>A0ABQ4Y5R7</accession>
<feature type="region of interest" description="Disordered" evidence="1">
    <location>
        <begin position="59"/>
        <end position="129"/>
    </location>
</feature>
<dbReference type="EMBL" id="BQNB010010119">
    <property type="protein sequence ID" value="GJS72979.1"/>
    <property type="molecule type" value="Genomic_DNA"/>
</dbReference>
<gene>
    <name evidence="2" type="ORF">Tco_0705820</name>
</gene>
<feature type="compositionally biased region" description="Polar residues" evidence="1">
    <location>
        <begin position="110"/>
        <end position="129"/>
    </location>
</feature>
<dbReference type="PANTHER" id="PTHR11439:SF442">
    <property type="entry name" value="CYSTEINE-RICH RLK (RECEPTOR-LIKE PROTEIN KINASE) 8"/>
    <property type="match status" value="1"/>
</dbReference>
<feature type="compositionally biased region" description="Basic and acidic residues" evidence="1">
    <location>
        <begin position="69"/>
        <end position="78"/>
    </location>
</feature>
<dbReference type="Proteomes" id="UP001151760">
    <property type="component" value="Unassembled WGS sequence"/>
</dbReference>